<dbReference type="Pfam" id="PF04488">
    <property type="entry name" value="Gly_transf_sug"/>
    <property type="match status" value="1"/>
</dbReference>
<evidence type="ECO:0008006" key="4">
    <source>
        <dbReference type="Google" id="ProtNLM"/>
    </source>
</evidence>
<organism evidence="3">
    <name type="scientific">Spathaspora passalidarum (strain NRRL Y-27907 / 11-Y1)</name>
    <dbReference type="NCBI Taxonomy" id="619300"/>
    <lineage>
        <taxon>Eukaryota</taxon>
        <taxon>Fungi</taxon>
        <taxon>Dikarya</taxon>
        <taxon>Ascomycota</taxon>
        <taxon>Saccharomycotina</taxon>
        <taxon>Pichiomycetes</taxon>
        <taxon>Debaryomycetaceae</taxon>
        <taxon>Spathaspora</taxon>
    </lineage>
</organism>
<dbReference type="GeneID" id="18873916"/>
<sequence length="277" mass="31863">MWKVGLDDPDFPERFKEFHQTWLDNSPDYTHRVMSNDERDALVLKLYADIPEITHAYQIMPKTMHRCDFSSYLLLYALGGVYADIDTKLLKPISSWIPSQPSYLDKPIDLGLIVGLESDYHKKNWANLFARRVQIEAWTFLAKKGHPMLAEIIDSIVEHTSWREETGQLTALLGKDEGTDVLNWGGPGRLTDLVFKYLNNVLQTDFDNYEKLIDDEFLIGIKLPIVISDAMVLPLTCMQPGRKFLKSGNLDDPLAYIHHKSTGSWRKENKGKDTYVE</sequence>
<reference evidence="2 3" key="1">
    <citation type="journal article" date="2011" name="Proc. Natl. Acad. Sci. U.S.A.">
        <title>Comparative genomics of xylose-fermenting fungi for enhanced biofuel production.</title>
        <authorList>
            <person name="Wohlbach D.J."/>
            <person name="Kuo A."/>
            <person name="Sato T.K."/>
            <person name="Potts K.M."/>
            <person name="Salamov A.A."/>
            <person name="LaButti K.M."/>
            <person name="Sun H."/>
            <person name="Clum A."/>
            <person name="Pangilinan J.L."/>
            <person name="Lindquist E.A."/>
            <person name="Lucas S."/>
            <person name="Lapidus A."/>
            <person name="Jin M."/>
            <person name="Gunawan C."/>
            <person name="Balan V."/>
            <person name="Dale B.E."/>
            <person name="Jeffries T.W."/>
            <person name="Zinkel R."/>
            <person name="Barry K.W."/>
            <person name="Grigoriev I.V."/>
            <person name="Gasch A.P."/>
        </authorList>
    </citation>
    <scope>NUCLEOTIDE SEQUENCE [LARGE SCALE GENOMIC DNA]</scope>
    <source>
        <strain evidence="3">NRRL Y-27907 / 11-Y1</strain>
    </source>
</reference>
<dbReference type="InterPro" id="IPR029044">
    <property type="entry name" value="Nucleotide-diphossugar_trans"/>
</dbReference>
<protein>
    <recommendedName>
        <fullName evidence="4">Initiation-specific alpha-1,6-mannosyltransferase</fullName>
    </recommendedName>
</protein>
<dbReference type="RefSeq" id="XP_007375695.1">
    <property type="nucleotide sequence ID" value="XM_007375633.1"/>
</dbReference>
<evidence type="ECO:0000256" key="1">
    <source>
        <dbReference type="ARBA" id="ARBA00009003"/>
    </source>
</evidence>
<dbReference type="GO" id="GO:0006487">
    <property type="term" value="P:protein N-linked glycosylation"/>
    <property type="evidence" value="ECO:0007669"/>
    <property type="project" value="TreeGrafter"/>
</dbReference>
<proteinExistence type="inferred from homology"/>
<keyword evidence="3" id="KW-1185">Reference proteome</keyword>
<dbReference type="PANTHER" id="PTHR31834:SF1">
    <property type="entry name" value="INITIATION-SPECIFIC ALPHA-1,6-MANNOSYLTRANSFERASE"/>
    <property type="match status" value="1"/>
</dbReference>
<dbReference type="InParanoid" id="G3AN05"/>
<dbReference type="OrthoDB" id="409543at2759"/>
<dbReference type="HOGENOM" id="CLU_022381_5_0_1"/>
<dbReference type="Proteomes" id="UP000000709">
    <property type="component" value="Unassembled WGS sequence"/>
</dbReference>
<name>G3AN05_SPAPN</name>
<evidence type="ECO:0000313" key="2">
    <source>
        <dbReference type="EMBL" id="EGW32419.1"/>
    </source>
</evidence>
<dbReference type="AlphaFoldDB" id="G3AN05"/>
<evidence type="ECO:0000313" key="3">
    <source>
        <dbReference type="Proteomes" id="UP000000709"/>
    </source>
</evidence>
<dbReference type="InterPro" id="IPR039367">
    <property type="entry name" value="Och1-like"/>
</dbReference>
<accession>G3AN05</accession>
<dbReference type="Gene3D" id="3.90.550.20">
    <property type="match status" value="1"/>
</dbReference>
<dbReference type="KEGG" id="spaa:SPAPADRAFT_61486"/>
<gene>
    <name evidence="2" type="ORF">SPAPADRAFT_61486</name>
</gene>
<dbReference type="GO" id="GO:0000136">
    <property type="term" value="C:mannan polymerase complex"/>
    <property type="evidence" value="ECO:0007669"/>
    <property type="project" value="TreeGrafter"/>
</dbReference>
<dbReference type="eggNOG" id="ENOG502QW2I">
    <property type="taxonomic scope" value="Eukaryota"/>
</dbReference>
<dbReference type="OMA" id="QVACDHA"/>
<comment type="similarity">
    <text evidence="1">Belongs to the glycosyltransferase 32 family.</text>
</comment>
<dbReference type="EMBL" id="GL996502">
    <property type="protein sequence ID" value="EGW32419.1"/>
    <property type="molecule type" value="Genomic_DNA"/>
</dbReference>
<dbReference type="STRING" id="619300.G3AN05"/>
<dbReference type="SUPFAM" id="SSF53448">
    <property type="entry name" value="Nucleotide-diphospho-sugar transferases"/>
    <property type="match status" value="1"/>
</dbReference>
<dbReference type="InterPro" id="IPR007577">
    <property type="entry name" value="GlycoTrfase_DXD_sugar-bd_CS"/>
</dbReference>
<dbReference type="GO" id="GO:0000009">
    <property type="term" value="F:alpha-1,6-mannosyltransferase activity"/>
    <property type="evidence" value="ECO:0007669"/>
    <property type="project" value="InterPro"/>
</dbReference>
<dbReference type="PANTHER" id="PTHR31834">
    <property type="entry name" value="INITIATION-SPECIFIC ALPHA-1,6-MANNOSYLTRANSFERASE"/>
    <property type="match status" value="1"/>
</dbReference>